<keyword evidence="2" id="KW-1185">Reference proteome</keyword>
<comment type="caution">
    <text evidence="1">The sequence shown here is derived from an EMBL/GenBank/DDBJ whole genome shotgun (WGS) entry which is preliminary data.</text>
</comment>
<evidence type="ECO:0000313" key="2">
    <source>
        <dbReference type="Proteomes" id="UP000762676"/>
    </source>
</evidence>
<evidence type="ECO:0000313" key="1">
    <source>
        <dbReference type="EMBL" id="GFR67782.1"/>
    </source>
</evidence>
<proteinExistence type="predicted"/>
<organism evidence="1 2">
    <name type="scientific">Elysia marginata</name>
    <dbReference type="NCBI Taxonomy" id="1093978"/>
    <lineage>
        <taxon>Eukaryota</taxon>
        <taxon>Metazoa</taxon>
        <taxon>Spiralia</taxon>
        <taxon>Lophotrochozoa</taxon>
        <taxon>Mollusca</taxon>
        <taxon>Gastropoda</taxon>
        <taxon>Heterobranchia</taxon>
        <taxon>Euthyneura</taxon>
        <taxon>Panpulmonata</taxon>
        <taxon>Sacoglossa</taxon>
        <taxon>Placobranchoidea</taxon>
        <taxon>Plakobranchidae</taxon>
        <taxon>Elysia</taxon>
    </lineage>
</organism>
<accession>A0AAV4F3J8</accession>
<protein>
    <recommendedName>
        <fullName evidence="3">Secreted protein</fullName>
    </recommendedName>
</protein>
<sequence length="110" mass="12123">MLTSLRSTFAVNVASVHLCCSAGQVSVLASWRPVGVTWLLRVWIFPASWQHLPEGTCTTNRPLRPSLYQSFTGHESPAFQLTCKAPGASSFPTLDCTVARLSSRDTRRRS</sequence>
<gene>
    <name evidence="1" type="ORF">ElyMa_002008000</name>
</gene>
<dbReference type="Proteomes" id="UP000762676">
    <property type="component" value="Unassembled WGS sequence"/>
</dbReference>
<dbReference type="AlphaFoldDB" id="A0AAV4F3J8"/>
<name>A0AAV4F3J8_9GAST</name>
<reference evidence="1 2" key="1">
    <citation type="journal article" date="2021" name="Elife">
        <title>Chloroplast acquisition without the gene transfer in kleptoplastic sea slugs, Plakobranchus ocellatus.</title>
        <authorList>
            <person name="Maeda T."/>
            <person name="Takahashi S."/>
            <person name="Yoshida T."/>
            <person name="Shimamura S."/>
            <person name="Takaki Y."/>
            <person name="Nagai Y."/>
            <person name="Toyoda A."/>
            <person name="Suzuki Y."/>
            <person name="Arimoto A."/>
            <person name="Ishii H."/>
            <person name="Satoh N."/>
            <person name="Nishiyama T."/>
            <person name="Hasebe M."/>
            <person name="Maruyama T."/>
            <person name="Minagawa J."/>
            <person name="Obokata J."/>
            <person name="Shigenobu S."/>
        </authorList>
    </citation>
    <scope>NUCLEOTIDE SEQUENCE [LARGE SCALE GENOMIC DNA]</scope>
</reference>
<dbReference type="EMBL" id="BMAT01004072">
    <property type="protein sequence ID" value="GFR67782.1"/>
    <property type="molecule type" value="Genomic_DNA"/>
</dbReference>
<evidence type="ECO:0008006" key="3">
    <source>
        <dbReference type="Google" id="ProtNLM"/>
    </source>
</evidence>